<dbReference type="EMBL" id="GBXM01002102">
    <property type="protein sequence ID" value="JAI06476.1"/>
    <property type="molecule type" value="Transcribed_RNA"/>
</dbReference>
<feature type="transmembrane region" description="Helical" evidence="1">
    <location>
        <begin position="41"/>
        <end position="59"/>
    </location>
</feature>
<feature type="signal peptide" evidence="2">
    <location>
        <begin position="1"/>
        <end position="18"/>
    </location>
</feature>
<reference evidence="3" key="1">
    <citation type="submission" date="2014-11" db="EMBL/GenBank/DDBJ databases">
        <authorList>
            <person name="Amaro Gonzalez C."/>
        </authorList>
    </citation>
    <scope>NUCLEOTIDE SEQUENCE</scope>
</reference>
<name>A0A0E9XX93_ANGAN</name>
<protein>
    <recommendedName>
        <fullName evidence="4">Secreted protein</fullName>
    </recommendedName>
</protein>
<feature type="transmembrane region" description="Helical" evidence="1">
    <location>
        <begin position="12"/>
        <end position="35"/>
    </location>
</feature>
<evidence type="ECO:0000256" key="2">
    <source>
        <dbReference type="SAM" id="SignalP"/>
    </source>
</evidence>
<proteinExistence type="predicted"/>
<keyword evidence="1" id="KW-0812">Transmembrane</keyword>
<keyword evidence="1" id="KW-0472">Membrane</keyword>
<evidence type="ECO:0008006" key="4">
    <source>
        <dbReference type="Google" id="ProtNLM"/>
    </source>
</evidence>
<keyword evidence="1" id="KW-1133">Transmembrane helix</keyword>
<organism evidence="3">
    <name type="scientific">Anguilla anguilla</name>
    <name type="common">European freshwater eel</name>
    <name type="synonym">Muraena anguilla</name>
    <dbReference type="NCBI Taxonomy" id="7936"/>
    <lineage>
        <taxon>Eukaryota</taxon>
        <taxon>Metazoa</taxon>
        <taxon>Chordata</taxon>
        <taxon>Craniata</taxon>
        <taxon>Vertebrata</taxon>
        <taxon>Euteleostomi</taxon>
        <taxon>Actinopterygii</taxon>
        <taxon>Neopterygii</taxon>
        <taxon>Teleostei</taxon>
        <taxon>Anguilliformes</taxon>
        <taxon>Anguillidae</taxon>
        <taxon>Anguilla</taxon>
    </lineage>
</organism>
<reference evidence="3" key="2">
    <citation type="journal article" date="2015" name="Fish Shellfish Immunol.">
        <title>Early steps in the European eel (Anguilla anguilla)-Vibrio vulnificus interaction in the gills: Role of the RtxA13 toxin.</title>
        <authorList>
            <person name="Callol A."/>
            <person name="Pajuelo D."/>
            <person name="Ebbesson L."/>
            <person name="Teles M."/>
            <person name="MacKenzie S."/>
            <person name="Amaro C."/>
        </authorList>
    </citation>
    <scope>NUCLEOTIDE SEQUENCE</scope>
</reference>
<evidence type="ECO:0000256" key="1">
    <source>
        <dbReference type="SAM" id="Phobius"/>
    </source>
</evidence>
<keyword evidence="2" id="KW-0732">Signal</keyword>
<dbReference type="AlphaFoldDB" id="A0A0E9XX93"/>
<evidence type="ECO:0000313" key="3">
    <source>
        <dbReference type="EMBL" id="JAI06476.1"/>
    </source>
</evidence>
<feature type="chain" id="PRO_5002435395" description="Secreted protein" evidence="2">
    <location>
        <begin position="19"/>
        <end position="73"/>
    </location>
</feature>
<sequence length="73" mass="8306">MTFMLIATCSRLPCAVYCCVCMQHDTVFCLLFCVWQSPLPWLMLCTALLTAVQPFNMVYVTGNGSKNRKCQLF</sequence>
<accession>A0A0E9XX93</accession>